<gene>
    <name evidence="2" type="ORF">BCR32DRAFT_229585</name>
</gene>
<dbReference type="Pfam" id="PF08757">
    <property type="entry name" value="CotH"/>
    <property type="match status" value="1"/>
</dbReference>
<dbReference type="STRING" id="1754192.A0A1Y1XIH4"/>
<sequence length="575" mass="66058">MKLLKSIGLLTMAAVSYAGQINFRVICIECNTVAVRINGADTPLQKYDTLPYYMGTAEASTGTKYHYVSDIGEEPFEREFKGELKDRTYNDFFNREYTVKELFQFGFPESKKWSHSIGKQELFDDTYIPTIVIDGGLNFFQTAPRNTVTVPRMTFFLKDSVHYFTQVPLSCKNRNEDKFQVRFGLQNNSEGKNPLKRNILKLRASSEDPAFMRQLIYSDILHAIGNPTHESVTCRVYSDGVGIGVYILQEDVSTKSFVRSAFHGNEKTGKINVKKLGSPLDCSTGADFQLDDNYSAFQPLEGEDNKKIVGLIQAMNNVDPNNESAIKEFSEKWFDLDVFLKALAVEYLAGHWDSYWYYTTNFVMYDYPDESTSSTTKYYFVDQDFDLTWGCGLSDTMNRYGKDFPKQSYKNDVNRTWNIGSEDGPHRYAVDKFLTGSVTKDMFEKYLIAIVKHIFNPVAMRAKVEAYKERIRPELVWEYSIPKQYNSLNSKKYSFNIEDFDTGIEEGGRRHAWGIMDWTQMRADAVAQEFQFQYDSVPLTQQQVDGTGDQATSDSYNFRVISKSIILIAIIYILL</sequence>
<comment type="caution">
    <text evidence="2">The sequence shown here is derived from an EMBL/GenBank/DDBJ whole genome shotgun (WGS) entry which is preliminary data.</text>
</comment>
<organism evidence="2 3">
    <name type="scientific">Anaeromyces robustus</name>
    <dbReference type="NCBI Taxonomy" id="1754192"/>
    <lineage>
        <taxon>Eukaryota</taxon>
        <taxon>Fungi</taxon>
        <taxon>Fungi incertae sedis</taxon>
        <taxon>Chytridiomycota</taxon>
        <taxon>Chytridiomycota incertae sedis</taxon>
        <taxon>Neocallimastigomycetes</taxon>
        <taxon>Neocallimastigales</taxon>
        <taxon>Neocallimastigaceae</taxon>
        <taxon>Anaeromyces</taxon>
    </lineage>
</organism>
<protein>
    <recommendedName>
        <fullName evidence="4">Coth-domain-containing protein</fullName>
    </recommendedName>
</protein>
<evidence type="ECO:0008006" key="4">
    <source>
        <dbReference type="Google" id="ProtNLM"/>
    </source>
</evidence>
<proteinExistence type="predicted"/>
<evidence type="ECO:0000313" key="3">
    <source>
        <dbReference type="Proteomes" id="UP000193944"/>
    </source>
</evidence>
<evidence type="ECO:0000313" key="2">
    <source>
        <dbReference type="EMBL" id="ORX85523.1"/>
    </source>
</evidence>
<accession>A0A1Y1XIH4</accession>
<dbReference type="AlphaFoldDB" id="A0A1Y1XIH4"/>
<dbReference type="Proteomes" id="UP000193944">
    <property type="component" value="Unassembled WGS sequence"/>
</dbReference>
<evidence type="ECO:0000256" key="1">
    <source>
        <dbReference type="SAM" id="SignalP"/>
    </source>
</evidence>
<reference evidence="2 3" key="2">
    <citation type="submission" date="2016-08" db="EMBL/GenBank/DDBJ databases">
        <title>Pervasive Adenine N6-methylation of Active Genes in Fungi.</title>
        <authorList>
            <consortium name="DOE Joint Genome Institute"/>
            <person name="Mondo S.J."/>
            <person name="Dannebaum R.O."/>
            <person name="Kuo R.C."/>
            <person name="Labutti K."/>
            <person name="Haridas S."/>
            <person name="Kuo A."/>
            <person name="Salamov A."/>
            <person name="Ahrendt S.R."/>
            <person name="Lipzen A."/>
            <person name="Sullivan W."/>
            <person name="Andreopoulos W.B."/>
            <person name="Clum A."/>
            <person name="Lindquist E."/>
            <person name="Daum C."/>
            <person name="Ramamoorthy G.K."/>
            <person name="Gryganskyi A."/>
            <person name="Culley D."/>
            <person name="Magnuson J.K."/>
            <person name="James T.Y."/>
            <person name="O'Malley M.A."/>
            <person name="Stajich J.E."/>
            <person name="Spatafora J.W."/>
            <person name="Visel A."/>
            <person name="Grigoriev I.V."/>
        </authorList>
    </citation>
    <scope>NUCLEOTIDE SEQUENCE [LARGE SCALE GENOMIC DNA]</scope>
    <source>
        <strain evidence="2 3">S4</strain>
    </source>
</reference>
<name>A0A1Y1XIH4_9FUNG</name>
<dbReference type="OrthoDB" id="2387105at2759"/>
<dbReference type="PANTHER" id="PTHR40050">
    <property type="entry name" value="INNER SPORE COAT PROTEIN H"/>
    <property type="match status" value="1"/>
</dbReference>
<feature type="signal peptide" evidence="1">
    <location>
        <begin position="1"/>
        <end position="18"/>
    </location>
</feature>
<dbReference type="EMBL" id="MCFG01000034">
    <property type="protein sequence ID" value="ORX85523.1"/>
    <property type="molecule type" value="Genomic_DNA"/>
</dbReference>
<keyword evidence="1" id="KW-0732">Signal</keyword>
<keyword evidence="3" id="KW-1185">Reference proteome</keyword>
<feature type="chain" id="PRO_5013028121" description="Coth-domain-containing protein" evidence="1">
    <location>
        <begin position="19"/>
        <end position="575"/>
    </location>
</feature>
<reference evidence="2 3" key="1">
    <citation type="submission" date="2016-08" db="EMBL/GenBank/DDBJ databases">
        <title>A Parts List for Fungal Cellulosomes Revealed by Comparative Genomics.</title>
        <authorList>
            <consortium name="DOE Joint Genome Institute"/>
            <person name="Haitjema C.H."/>
            <person name="Gilmore S.P."/>
            <person name="Henske J.K."/>
            <person name="Solomon K.V."/>
            <person name="De Groot R."/>
            <person name="Kuo A."/>
            <person name="Mondo S.J."/>
            <person name="Salamov A.A."/>
            <person name="Labutti K."/>
            <person name="Zhao Z."/>
            <person name="Chiniquy J."/>
            <person name="Barry K."/>
            <person name="Brewer H.M."/>
            <person name="Purvine S.O."/>
            <person name="Wright A.T."/>
            <person name="Boxma B."/>
            <person name="Van Alen T."/>
            <person name="Hackstein J.H."/>
            <person name="Baker S.E."/>
            <person name="Grigoriev I.V."/>
            <person name="O'Malley M.A."/>
        </authorList>
    </citation>
    <scope>NUCLEOTIDE SEQUENCE [LARGE SCALE GENOMIC DNA]</scope>
    <source>
        <strain evidence="2 3">S4</strain>
    </source>
</reference>
<dbReference type="PANTHER" id="PTHR40050:SF1">
    <property type="entry name" value="INNER SPORE COAT PROTEIN H"/>
    <property type="match status" value="1"/>
</dbReference>
<dbReference type="InterPro" id="IPR014867">
    <property type="entry name" value="Spore_coat_CotH_CotH2/3/7"/>
</dbReference>